<proteinExistence type="predicted"/>
<evidence type="ECO:0000256" key="4">
    <source>
        <dbReference type="PROSITE-ProRule" id="PRU00322"/>
    </source>
</evidence>
<feature type="region of interest" description="Disordered" evidence="5">
    <location>
        <begin position="88"/>
        <end position="118"/>
    </location>
</feature>
<gene>
    <name evidence="7" type="ORF">FNF31_05771</name>
</gene>
<dbReference type="PROSITE" id="PS01358">
    <property type="entry name" value="ZF_RANBP2_1"/>
    <property type="match status" value="1"/>
</dbReference>
<evidence type="ECO:0000313" key="7">
    <source>
        <dbReference type="EMBL" id="KAA0157346.1"/>
    </source>
</evidence>
<dbReference type="GO" id="GO:0008270">
    <property type="term" value="F:zinc ion binding"/>
    <property type="evidence" value="ECO:0007669"/>
    <property type="project" value="UniProtKB-KW"/>
</dbReference>
<accession>A0A5A8CWA6</accession>
<feature type="compositionally biased region" description="Low complexity" evidence="5">
    <location>
        <begin position="709"/>
        <end position="722"/>
    </location>
</feature>
<keyword evidence="2 4" id="KW-0863">Zinc-finger</keyword>
<organism evidence="7 8">
    <name type="scientific">Cafeteria roenbergensis</name>
    <name type="common">Marine flagellate</name>
    <dbReference type="NCBI Taxonomy" id="33653"/>
    <lineage>
        <taxon>Eukaryota</taxon>
        <taxon>Sar</taxon>
        <taxon>Stramenopiles</taxon>
        <taxon>Bigyra</taxon>
        <taxon>Opalozoa</taxon>
        <taxon>Bicosoecida</taxon>
        <taxon>Cafeteriaceae</taxon>
        <taxon>Cafeteria</taxon>
    </lineage>
</organism>
<name>A0A5A8CWA6_CAFRO</name>
<feature type="compositionally biased region" description="Low complexity" evidence="5">
    <location>
        <begin position="217"/>
        <end position="237"/>
    </location>
</feature>
<keyword evidence="3" id="KW-0862">Zinc</keyword>
<feature type="region of interest" description="Disordered" evidence="5">
    <location>
        <begin position="709"/>
        <end position="735"/>
    </location>
</feature>
<feature type="domain" description="RanBP2-type" evidence="6">
    <location>
        <begin position="1442"/>
        <end position="1471"/>
    </location>
</feature>
<dbReference type="EMBL" id="VLTM01000078">
    <property type="protein sequence ID" value="KAA0157346.1"/>
    <property type="molecule type" value="Genomic_DNA"/>
</dbReference>
<evidence type="ECO:0000256" key="5">
    <source>
        <dbReference type="SAM" id="MobiDB-lite"/>
    </source>
</evidence>
<sequence length="2498" mass="252903">MADLPDGARGLVDLSSMECALDAAAMHERGFLVPSADAARYDFPYGVLSGASEFSAMVSRSDAAFLAGAGDALLAEGVRDGLVRSESLAASEQQDDGTGPGSSARASERSDKHPRAWAFAARGRKRAARLKRKLERAAYLLSEAGNAATEDATTPASCELSVAGAATRPEHARLLAEAEQAAAGASVASEDLSRPDSDEESDGTKFDAGGVEGGLPASSSSTGDSLSGDGSDSGSDAGADEEQVEVDALQDGGSPPHSRGGRDGALMPGETAGTRRPRYDEEDSEDDERWGELALAAAELAAAVKAPSEDAALAPATPADPLACPASEAPTAPVRQALTRLDAVQAALPALSLFELWCPAPTRSSFVVELDPETVECTGTYSPHYGPRHPASLPDLGRYWSGPTGEPTTFWRCSFRRRATVDRVSLVPFGPYLAVRYDVSLLRRDPLTGTLRVVARLGPVSIRHFTASHGRPISVRVPSAGGVLADAVEIRMHNYVSREHGCHTLEAVVVVGTDAATHDPLSGNTAASPATRRPRGGTREALEALLATDSSSQPCGQADDDGLPTASSSSPAAAAAAELQQELHDAMAAGHACPTLSLVLPRRLASAAMAKLVAAAADSAAEAAAARGMAALLEPRGSADRAAVARLAVQLALESQAAEPAEVASCIAAAKAVDQSPVHLAPGPSASRLAPGRPAAAAGVVSPASGAAAGEAAPPSAASAPAAAPPGGPSAEEAHASPAGALDAVLAAAVRMAACSGSFALVLALARLLLASPMPHRKGRAAAELAALLAELAHAGGGVWPPATGASGADAHGPADWRRTALSPSEARASAFREGMVVKLGRAMAVPPSAPSSASLPQRLLQLRQSSVAWGGSRDSASPLDSPVAAGGTGASDDVDSDASGSGGGRSGARGPSATAAAFTVAAAGAAAASPWRSAAAAATAAAATGARPRSAEFRSGSQPLGAAAEADAGFLGLADAVGLIPDNPAAYGGKSRPMRFAASPGLCDGATPDPDGMSVRSSTEHAFAATSSPLAAGRVWAWTMRAGAAPAAASSGVMFGVALPPVRVTRYNRTRDLMVYRPSNGKTYWAGVKLRRGRVGEAVTIAVDMRAPDRVRIFFIPGGTGAGGAISAPLHRASSGAAPAVHPCVAFYAPQRTAFVLSPLLDFPSLDAFHAWHDAYEGRLEAANARVAMSTDVAGTAAAAMRSGSLSDDDATSIASRFLPYGAGMLPARAFRGSDGASLAWQEGGDPFDGAPPFLRAPGAPLTGALDDVAGSGQPSGVSLSDCVLRCLASAERQNLGDAAADPGAATARFSGGGDGVLDALARAGRGACLADPAQPDPTKDFWGQITVSGAAASARAAAAGEADDLHPLPGSLRAWAARRSAVAALRAPGQSGQAIPGTSASAAAALGGDAAPTSRPSEGAAGIAAPPAPRQDADEAYALSASEWSCDQCTFINPAGAARCSVCTAARPTVAAVQPSEAPGARGDPPGSTEPWQCPVCTLAALSDLFAALAVSVRRPQLCGVHPQACGLAAPHALRAAMQVARLAVVPTAKDADRDDLGAAVATADPTHVPTLDGTGPPETEEEECLEPFLSGTPLERFAHSGPALEAGCLSREGEDPLLATRGRAVAARVGPQGGRDASNAVTVSRREALITCVVAERQGIDCKGVAAAASAASAALGGGPPVELFPPRLAVDAVAAAPPTWQDGALAAQAASEAMAGRRTIVEIVSDALVSKFTLADAVHLARSELATGAALGGTHASPLSRERVGPDQLAPVKQRAGPRMTAWLSSAAGTAPATRRHRAAPACEALMLAATVRHAHPELASEVLSALEAIAAERAPQPPSDWLRIAWERAMRLRAWLKEAGERSTTAWEAVPSATAEPAIAGPWLGAQSSSAPLTQRGIDEAVAASAACFSSSSAPGQGTATGGAHASPASAAAANSAAAATLAAAAAGSTRASPAGNLVASMEGVLRSVADPAAEAHIDLEAVPADVPATPEWFAPRGPPRIRHRLCVGGGAGLRKAVCRKLRLLLLCPPAHPDADRLPRRWHAVGELGSSSAPVMLAAVRTPVPESVRQAIRAVLLPASSAQQQVPLSWIGPGSRRLERLTRDQHAADEAAALYVADARDPDDLFAEFAEAERGSVAFAVCGPASVGSRATPRSLDTGRSRASRTPSSRADTSTHFSGPDATAAPGRGFGAGETVVMGIGGSGAGTGEGPAQATARDKRSSTRHAWLHEAQGGVGSAADAALSIAVAMPPVGSFVVGAVAARRSARAAARATALRGQRMLLAGVRTPEAVEAALSRVRDGLRVESKRWTMATSSCAMQARRLAEGREQAKAGGRGSGEFGQDLAAAERDARSRMDRFQTPSPEFQRHHWRRGISGATAGLQAQCAVEMTMLADAASRALECGATAGASAERVVHAAAWALALDWGPNDASVLRTARVVPALRVATLLRRGAVGQSQAHGMLLQELLTRMTLVPTAQPLERQWTAISASSQAA</sequence>
<evidence type="ECO:0000259" key="6">
    <source>
        <dbReference type="PROSITE" id="PS50199"/>
    </source>
</evidence>
<feature type="compositionally biased region" description="Acidic residues" evidence="5">
    <location>
        <begin position="280"/>
        <end position="289"/>
    </location>
</feature>
<comment type="caution">
    <text evidence="7">The sequence shown here is derived from an EMBL/GenBank/DDBJ whole genome shotgun (WGS) entry which is preliminary data.</text>
</comment>
<dbReference type="Proteomes" id="UP000325113">
    <property type="component" value="Unassembled WGS sequence"/>
</dbReference>
<evidence type="ECO:0000313" key="8">
    <source>
        <dbReference type="Proteomes" id="UP000325113"/>
    </source>
</evidence>
<evidence type="ECO:0000256" key="2">
    <source>
        <dbReference type="ARBA" id="ARBA00022771"/>
    </source>
</evidence>
<dbReference type="Gene3D" id="2.30.30.380">
    <property type="entry name" value="Zn-finger domain of Sec23/24"/>
    <property type="match status" value="1"/>
</dbReference>
<feature type="region of interest" description="Disordered" evidence="5">
    <location>
        <begin position="2152"/>
        <end position="2195"/>
    </location>
</feature>
<keyword evidence="1" id="KW-0479">Metal-binding</keyword>
<feature type="region of interest" description="Disordered" evidence="5">
    <location>
        <begin position="547"/>
        <end position="574"/>
    </location>
</feature>
<dbReference type="PROSITE" id="PS50199">
    <property type="entry name" value="ZF_RANBP2_2"/>
    <property type="match status" value="1"/>
</dbReference>
<feature type="compositionally biased region" description="Low complexity" evidence="5">
    <location>
        <begin position="178"/>
        <end position="190"/>
    </location>
</feature>
<feature type="compositionally biased region" description="Low complexity" evidence="5">
    <location>
        <begin position="2169"/>
        <end position="2180"/>
    </location>
</feature>
<dbReference type="InterPro" id="IPR001876">
    <property type="entry name" value="Znf_RanBP2"/>
</dbReference>
<feature type="region of interest" description="Disordered" evidence="5">
    <location>
        <begin position="178"/>
        <end position="289"/>
    </location>
</feature>
<protein>
    <recommendedName>
        <fullName evidence="6">RanBP2-type domain-containing protein</fullName>
    </recommendedName>
</protein>
<feature type="region of interest" description="Disordered" evidence="5">
    <location>
        <begin position="1407"/>
        <end position="1433"/>
    </location>
</feature>
<dbReference type="InterPro" id="IPR036443">
    <property type="entry name" value="Znf_RanBP2_sf"/>
</dbReference>
<evidence type="ECO:0000256" key="3">
    <source>
        <dbReference type="ARBA" id="ARBA00022833"/>
    </source>
</evidence>
<dbReference type="SMART" id="SM00547">
    <property type="entry name" value="ZnF_RBZ"/>
    <property type="match status" value="1"/>
</dbReference>
<feature type="region of interest" description="Disordered" evidence="5">
    <location>
        <begin position="803"/>
        <end position="824"/>
    </location>
</feature>
<feature type="region of interest" description="Disordered" evidence="5">
    <location>
        <begin position="871"/>
        <end position="912"/>
    </location>
</feature>
<reference evidence="7 8" key="1">
    <citation type="submission" date="2019-07" db="EMBL/GenBank/DDBJ databases">
        <title>Genomes of Cafeteria roenbergensis.</title>
        <authorList>
            <person name="Fischer M.G."/>
            <person name="Hackl T."/>
            <person name="Roman M."/>
        </authorList>
    </citation>
    <scope>NUCLEOTIDE SEQUENCE [LARGE SCALE GENOMIC DNA]</scope>
    <source>
        <strain evidence="7 8">Cflag</strain>
    </source>
</reference>
<feature type="compositionally biased region" description="Low complexity" evidence="5">
    <location>
        <begin position="1407"/>
        <end position="1427"/>
    </location>
</feature>
<evidence type="ECO:0000256" key="1">
    <source>
        <dbReference type="ARBA" id="ARBA00022723"/>
    </source>
</evidence>
<dbReference type="SUPFAM" id="SSF90209">
    <property type="entry name" value="Ran binding protein zinc finger-like"/>
    <property type="match status" value="1"/>
</dbReference>